<evidence type="ECO:0000313" key="1">
    <source>
        <dbReference type="EMBL" id="RKL19506.1"/>
    </source>
</evidence>
<comment type="caution">
    <text evidence="1">The sequence shown here is derived from an EMBL/GenBank/DDBJ whole genome shotgun (WGS) entry which is preliminary data.</text>
</comment>
<name>A0A420RR34_GIBIN</name>
<evidence type="ECO:0000313" key="2">
    <source>
        <dbReference type="Proteomes" id="UP000283569"/>
    </source>
</evidence>
<dbReference type="AlphaFoldDB" id="A0A420RR34"/>
<dbReference type="EMBL" id="MRDB01000199">
    <property type="protein sequence ID" value="RKL19506.1"/>
    <property type="molecule type" value="Genomic_DNA"/>
</dbReference>
<gene>
    <name evidence="1" type="ORF">BFJ72_g15175</name>
</gene>
<sequence>MNDKSHVSMEQHVCLVCGVAFDTGAILLDKRLRASMERHTTTGWGLCAEHQKLADDDFVALVECDPQRSGSPNGSVKPEQAYRTGRLAHLKRHVFSKMFNVPIEANQPCVFVEPGVIEQLEAMVSPAAN</sequence>
<reference evidence="1 2" key="1">
    <citation type="journal article" date="2018" name="Sci. Rep.">
        <title>Characterisation of pathogen-specific regions and novel effector candidates in Fusarium oxysporum f. sp. cepae.</title>
        <authorList>
            <person name="Armitage A.D."/>
            <person name="Taylor A."/>
            <person name="Sobczyk M.K."/>
            <person name="Baxter L."/>
            <person name="Greenfield B.P."/>
            <person name="Bates H.J."/>
            <person name="Wilson F."/>
            <person name="Jackson A.C."/>
            <person name="Ott S."/>
            <person name="Harrison R.J."/>
            <person name="Clarkson J.P."/>
        </authorList>
    </citation>
    <scope>NUCLEOTIDE SEQUENCE [LARGE SCALE GENOMIC DNA]</scope>
    <source>
        <strain evidence="1 2">Fp_A8</strain>
    </source>
</reference>
<protein>
    <submittedName>
        <fullName evidence="1">Uncharacterized protein</fullName>
    </submittedName>
</protein>
<accession>A0A420RR34</accession>
<dbReference type="Proteomes" id="UP000283569">
    <property type="component" value="Unassembled WGS sequence"/>
</dbReference>
<proteinExistence type="predicted"/>
<organism evidence="1 2">
    <name type="scientific">Gibberella intermedia</name>
    <name type="common">Bulb rot disease fungus</name>
    <name type="synonym">Fusarium proliferatum</name>
    <dbReference type="NCBI Taxonomy" id="948311"/>
    <lineage>
        <taxon>Eukaryota</taxon>
        <taxon>Fungi</taxon>
        <taxon>Dikarya</taxon>
        <taxon>Ascomycota</taxon>
        <taxon>Pezizomycotina</taxon>
        <taxon>Sordariomycetes</taxon>
        <taxon>Hypocreomycetidae</taxon>
        <taxon>Hypocreales</taxon>
        <taxon>Nectriaceae</taxon>
        <taxon>Fusarium</taxon>
        <taxon>Fusarium fujikuroi species complex</taxon>
    </lineage>
</organism>